<dbReference type="Gene3D" id="3.30.10.20">
    <property type="match status" value="1"/>
</dbReference>
<evidence type="ECO:0000313" key="2">
    <source>
        <dbReference type="EMBL" id="BBX98578.1"/>
    </source>
</evidence>
<dbReference type="PROSITE" id="PS51178">
    <property type="entry name" value="PASTA"/>
    <property type="match status" value="1"/>
</dbReference>
<keyword evidence="3" id="KW-1185">Reference proteome</keyword>
<dbReference type="STRING" id="169765.AWC15_19300"/>
<feature type="domain" description="PASTA" evidence="1">
    <location>
        <begin position="1"/>
        <end position="69"/>
    </location>
</feature>
<dbReference type="KEGG" id="mlj:MLAC_38720"/>
<dbReference type="RefSeq" id="WP_163745561.1">
    <property type="nucleotide sequence ID" value="NZ_AP022581.1"/>
</dbReference>
<dbReference type="InterPro" id="IPR005543">
    <property type="entry name" value="PASTA_dom"/>
</dbReference>
<name>A0A1X1Y9F3_9MYCO</name>
<proteinExistence type="predicted"/>
<protein>
    <recommendedName>
        <fullName evidence="1">PASTA domain-containing protein</fullName>
    </recommendedName>
</protein>
<dbReference type="Pfam" id="PF03793">
    <property type="entry name" value="PASTA"/>
    <property type="match status" value="1"/>
</dbReference>
<accession>A0A1X1Y9F3</accession>
<evidence type="ECO:0000259" key="1">
    <source>
        <dbReference type="PROSITE" id="PS51178"/>
    </source>
</evidence>
<dbReference type="Proteomes" id="UP000466396">
    <property type="component" value="Chromosome"/>
</dbReference>
<sequence length="70" mass="7413">MVIPEVIGQDGATVRSRLEELGLTDVSLLSANPKYSAVVLAANWTAVSIDPPPGTVVASDHPIVVQLYRD</sequence>
<evidence type="ECO:0000313" key="3">
    <source>
        <dbReference type="Proteomes" id="UP000466396"/>
    </source>
</evidence>
<dbReference type="AlphaFoldDB" id="A0A1X1Y9F3"/>
<organism evidence="2 3">
    <name type="scientific">Mycobacterium lacus</name>
    <dbReference type="NCBI Taxonomy" id="169765"/>
    <lineage>
        <taxon>Bacteria</taxon>
        <taxon>Bacillati</taxon>
        <taxon>Actinomycetota</taxon>
        <taxon>Actinomycetes</taxon>
        <taxon>Mycobacteriales</taxon>
        <taxon>Mycobacteriaceae</taxon>
        <taxon>Mycobacterium</taxon>
    </lineage>
</organism>
<reference evidence="2 3" key="1">
    <citation type="journal article" date="2019" name="Emerg. Microbes Infect.">
        <title>Comprehensive subspecies identification of 175 nontuberculous mycobacteria species based on 7547 genomic profiles.</title>
        <authorList>
            <person name="Matsumoto Y."/>
            <person name="Kinjo T."/>
            <person name="Motooka D."/>
            <person name="Nabeya D."/>
            <person name="Jung N."/>
            <person name="Uechi K."/>
            <person name="Horii T."/>
            <person name="Iida T."/>
            <person name="Fujita J."/>
            <person name="Nakamura S."/>
        </authorList>
    </citation>
    <scope>NUCLEOTIDE SEQUENCE [LARGE SCALE GENOMIC DNA]</scope>
    <source>
        <strain evidence="2 3">JCM 15657</strain>
    </source>
</reference>
<dbReference type="EMBL" id="AP022581">
    <property type="protein sequence ID" value="BBX98578.1"/>
    <property type="molecule type" value="Genomic_DNA"/>
</dbReference>
<gene>
    <name evidence="2" type="ORF">MLAC_38720</name>
</gene>